<dbReference type="SUPFAM" id="SSF55811">
    <property type="entry name" value="Nudix"/>
    <property type="match status" value="1"/>
</dbReference>
<evidence type="ECO:0000313" key="2">
    <source>
        <dbReference type="Proteomes" id="UP000176678"/>
    </source>
</evidence>
<dbReference type="Gene3D" id="3.90.79.10">
    <property type="entry name" value="Nucleoside Triphosphate Pyrophosphohydrolase"/>
    <property type="match status" value="1"/>
</dbReference>
<accession>A0A1F7VCU8</accession>
<protein>
    <recommendedName>
        <fullName evidence="3">Nudix hydrolase domain-containing protein</fullName>
    </recommendedName>
</protein>
<evidence type="ECO:0008006" key="3">
    <source>
        <dbReference type="Google" id="ProtNLM"/>
    </source>
</evidence>
<dbReference type="EMBL" id="MGES01000051">
    <property type="protein sequence ID" value="OGL88356.1"/>
    <property type="molecule type" value="Genomic_DNA"/>
</dbReference>
<organism evidence="1 2">
    <name type="scientific">Candidatus Uhrbacteria bacterium RIFCSPLOWO2_02_FULL_51_9</name>
    <dbReference type="NCBI Taxonomy" id="1802410"/>
    <lineage>
        <taxon>Bacteria</taxon>
        <taxon>Candidatus Uhriibacteriota</taxon>
    </lineage>
</organism>
<proteinExistence type="predicted"/>
<gene>
    <name evidence="1" type="ORF">A3H75_03380</name>
</gene>
<comment type="caution">
    <text evidence="1">The sequence shown here is derived from an EMBL/GenBank/DDBJ whole genome shotgun (WGS) entry which is preliminary data.</text>
</comment>
<name>A0A1F7VCU8_9BACT</name>
<dbReference type="Proteomes" id="UP000176678">
    <property type="component" value="Unassembled WGS sequence"/>
</dbReference>
<reference evidence="1 2" key="1">
    <citation type="journal article" date="2016" name="Nat. Commun.">
        <title>Thousands of microbial genomes shed light on interconnected biogeochemical processes in an aquifer system.</title>
        <authorList>
            <person name="Anantharaman K."/>
            <person name="Brown C.T."/>
            <person name="Hug L.A."/>
            <person name="Sharon I."/>
            <person name="Castelle C.J."/>
            <person name="Probst A.J."/>
            <person name="Thomas B.C."/>
            <person name="Singh A."/>
            <person name="Wilkins M.J."/>
            <person name="Karaoz U."/>
            <person name="Brodie E.L."/>
            <person name="Williams K.H."/>
            <person name="Hubbard S.S."/>
            <person name="Banfield J.F."/>
        </authorList>
    </citation>
    <scope>NUCLEOTIDE SEQUENCE [LARGE SCALE GENOMIC DNA]</scope>
</reference>
<dbReference type="STRING" id="1802410.A3H75_03380"/>
<dbReference type="InterPro" id="IPR015797">
    <property type="entry name" value="NUDIX_hydrolase-like_dom_sf"/>
</dbReference>
<sequence>MEAERKALDAVLMEIDANPTSEFACTAFLEMLRRLPPLPRIPRMPSTGQPDVFLEFACKGVILAVELVLFRNEMSNEVLLTYREDEFFTGWHFPGTYRAPRVSLLEDAQRCADNELCGVRITKVRQIGFHEHPESPRFHDAGMLVHCHFEGTPQYGKWFERAPQDLIPVHEKYWEVIKREQGIRRAGP</sequence>
<evidence type="ECO:0000313" key="1">
    <source>
        <dbReference type="EMBL" id="OGL88356.1"/>
    </source>
</evidence>
<dbReference type="AlphaFoldDB" id="A0A1F7VCU8"/>